<dbReference type="AlphaFoldDB" id="X1QYG5"/>
<dbReference type="InterPro" id="IPR039448">
    <property type="entry name" value="Beta_helix"/>
</dbReference>
<dbReference type="Pfam" id="PF13229">
    <property type="entry name" value="Beta_helix"/>
    <property type="match status" value="1"/>
</dbReference>
<feature type="non-terminal residue" evidence="2">
    <location>
        <position position="244"/>
    </location>
</feature>
<dbReference type="InterPro" id="IPR006626">
    <property type="entry name" value="PbH1"/>
</dbReference>
<organism evidence="2">
    <name type="scientific">marine sediment metagenome</name>
    <dbReference type="NCBI Taxonomy" id="412755"/>
    <lineage>
        <taxon>unclassified sequences</taxon>
        <taxon>metagenomes</taxon>
        <taxon>ecological metagenomes</taxon>
    </lineage>
</organism>
<dbReference type="InterPro" id="IPR012334">
    <property type="entry name" value="Pectin_lyas_fold"/>
</dbReference>
<evidence type="ECO:0000259" key="1">
    <source>
        <dbReference type="Pfam" id="PF13229"/>
    </source>
</evidence>
<reference evidence="2" key="1">
    <citation type="journal article" date="2014" name="Front. Microbiol.">
        <title>High frequency of phylogenetically diverse reductive dehalogenase-homologous genes in deep subseafloor sedimentary metagenomes.</title>
        <authorList>
            <person name="Kawai M."/>
            <person name="Futagami T."/>
            <person name="Toyoda A."/>
            <person name="Takaki Y."/>
            <person name="Nishi S."/>
            <person name="Hori S."/>
            <person name="Arai W."/>
            <person name="Tsubouchi T."/>
            <person name="Morono Y."/>
            <person name="Uchiyama I."/>
            <person name="Ito T."/>
            <person name="Fujiyama A."/>
            <person name="Inagaki F."/>
            <person name="Takami H."/>
        </authorList>
    </citation>
    <scope>NUCLEOTIDE SEQUENCE</scope>
    <source>
        <strain evidence="2">Expedition CK06-06</strain>
    </source>
</reference>
<dbReference type="NCBIfam" id="TIGR03804">
    <property type="entry name" value="para_beta_helix"/>
    <property type="match status" value="4"/>
</dbReference>
<dbReference type="Gene3D" id="2.160.20.10">
    <property type="entry name" value="Single-stranded right-handed beta-helix, Pectin lyase-like"/>
    <property type="match status" value="2"/>
</dbReference>
<dbReference type="SUPFAM" id="SSF51126">
    <property type="entry name" value="Pectin lyase-like"/>
    <property type="match status" value="1"/>
</dbReference>
<dbReference type="InterPro" id="IPR022441">
    <property type="entry name" value="Para_beta_helix_rpt-2"/>
</dbReference>
<dbReference type="SMART" id="SM00710">
    <property type="entry name" value="PbH1"/>
    <property type="match status" value="7"/>
</dbReference>
<name>X1QYG5_9ZZZZ</name>
<proteinExistence type="predicted"/>
<gene>
    <name evidence="2" type="ORF">S12H4_22015</name>
</gene>
<sequence length="244" mass="27521">NVEISNFTIMNCNESRAGIELMNNNYQNVSGCRINNNVLLECGSGIELFWTNNNTIFNNTISGNYGWGIYSSSSNNCTIENNTIAGNFIGVEPDVSSLIIKNNKIEYNNDSGIYQFLCFNEIIENNTIYCNNDKGIRIFSSTNNKIINNNIIGNLNNGITLYDSNNNIFYNNNISSDSGNSQLTTLIYSSLNSNLGISVIFRSYNNLFHHNNFAYLCTAYDKCYNDWDYEGSGNYWNDYTGVDP</sequence>
<protein>
    <recommendedName>
        <fullName evidence="1">Right handed beta helix domain-containing protein</fullName>
    </recommendedName>
</protein>
<comment type="caution">
    <text evidence="2">The sequence shown here is derived from an EMBL/GenBank/DDBJ whole genome shotgun (WGS) entry which is preliminary data.</text>
</comment>
<dbReference type="EMBL" id="BARW01011410">
    <property type="protein sequence ID" value="GAI73328.1"/>
    <property type="molecule type" value="Genomic_DNA"/>
</dbReference>
<feature type="domain" description="Right handed beta helix" evidence="1">
    <location>
        <begin position="45"/>
        <end position="213"/>
    </location>
</feature>
<accession>X1QYG5</accession>
<dbReference type="InterPro" id="IPR011050">
    <property type="entry name" value="Pectin_lyase_fold/virulence"/>
</dbReference>
<feature type="non-terminal residue" evidence="2">
    <location>
        <position position="1"/>
    </location>
</feature>
<evidence type="ECO:0000313" key="2">
    <source>
        <dbReference type="EMBL" id="GAI73328.1"/>
    </source>
</evidence>